<proteinExistence type="predicted"/>
<comment type="caution">
    <text evidence="2">The sequence shown here is derived from an EMBL/GenBank/DDBJ whole genome shotgun (WGS) entry which is preliminary data.</text>
</comment>
<dbReference type="RefSeq" id="WP_223954464.1">
    <property type="nucleotide sequence ID" value="NZ_BPNI01000004.1"/>
</dbReference>
<protein>
    <submittedName>
        <fullName evidence="2">Uncharacterized protein</fullName>
    </submittedName>
</protein>
<dbReference type="Proteomes" id="UP000886939">
    <property type="component" value="Unassembled WGS sequence"/>
</dbReference>
<name>A0AAV4YFV1_AERCA</name>
<reference evidence="2" key="1">
    <citation type="submission" date="2021-07" db="EMBL/GenBank/DDBJ databases">
        <title>Draft genome sequence of carbapenem-resistant Aeromonas spp. in Japan.</title>
        <authorList>
            <person name="Maehana S."/>
            <person name="Suzuki M."/>
            <person name="Kitasato H."/>
        </authorList>
    </citation>
    <scope>NUCLEOTIDE SEQUENCE</scope>
    <source>
        <strain evidence="2">KAM343</strain>
    </source>
</reference>
<feature type="compositionally biased region" description="Low complexity" evidence="1">
    <location>
        <begin position="89"/>
        <end position="132"/>
    </location>
</feature>
<sequence length="132" mass="14238">MASLLARLRKLTSRLRPKATEVRVASVARCPGKSRFEREHRKTLADDLQQHQASVSMPLVWSDEAPIVSCDAPIVSHRDNDSSYHSRHSSSSSSSDSDSSYHSSSRHSSSDSDYSSSSSSSSSDSGGSCSSD</sequence>
<dbReference type="AlphaFoldDB" id="A0AAV4YFV1"/>
<evidence type="ECO:0000313" key="2">
    <source>
        <dbReference type="EMBL" id="GJA39625.1"/>
    </source>
</evidence>
<evidence type="ECO:0000313" key="3">
    <source>
        <dbReference type="Proteomes" id="UP000886939"/>
    </source>
</evidence>
<evidence type="ECO:0000256" key="1">
    <source>
        <dbReference type="SAM" id="MobiDB-lite"/>
    </source>
</evidence>
<dbReference type="EMBL" id="BPNI01000004">
    <property type="protein sequence ID" value="GJA39625.1"/>
    <property type="molecule type" value="Genomic_DNA"/>
</dbReference>
<feature type="region of interest" description="Disordered" evidence="1">
    <location>
        <begin position="72"/>
        <end position="132"/>
    </location>
</feature>
<accession>A0AAV4YFV1</accession>
<gene>
    <name evidence="2" type="ORF">KAM343_04210</name>
</gene>
<organism evidence="2 3">
    <name type="scientific">Aeromonas caviae</name>
    <name type="common">Aeromonas punctata</name>
    <dbReference type="NCBI Taxonomy" id="648"/>
    <lineage>
        <taxon>Bacteria</taxon>
        <taxon>Pseudomonadati</taxon>
        <taxon>Pseudomonadota</taxon>
        <taxon>Gammaproteobacteria</taxon>
        <taxon>Aeromonadales</taxon>
        <taxon>Aeromonadaceae</taxon>
        <taxon>Aeromonas</taxon>
    </lineage>
</organism>